<dbReference type="RefSeq" id="WP_144992898.1">
    <property type="nucleotide sequence ID" value="NZ_VNJK01000003.1"/>
</dbReference>
<feature type="compositionally biased region" description="Polar residues" evidence="4">
    <location>
        <begin position="222"/>
        <end position="236"/>
    </location>
</feature>
<dbReference type="PROSITE" id="PS50234">
    <property type="entry name" value="VWFA"/>
    <property type="match status" value="1"/>
</dbReference>
<dbReference type="SUPFAM" id="SSF55383">
    <property type="entry name" value="Copper amine oxidase, domain N"/>
    <property type="match status" value="1"/>
</dbReference>
<evidence type="ECO:0000256" key="1">
    <source>
        <dbReference type="ARBA" id="ARBA00004613"/>
    </source>
</evidence>
<dbReference type="Pfam" id="PF07833">
    <property type="entry name" value="Cu_amine_oxidN1"/>
    <property type="match status" value="1"/>
</dbReference>
<dbReference type="PANTHER" id="PTHR47763">
    <property type="entry name" value="ALPHA-PROTEIN KINASE VWKA"/>
    <property type="match status" value="1"/>
</dbReference>
<feature type="compositionally biased region" description="Polar residues" evidence="4">
    <location>
        <begin position="284"/>
        <end position="294"/>
    </location>
</feature>
<feature type="signal peptide" evidence="5">
    <location>
        <begin position="1"/>
        <end position="21"/>
    </location>
</feature>
<feature type="region of interest" description="Disordered" evidence="4">
    <location>
        <begin position="214"/>
        <end position="296"/>
    </location>
</feature>
<dbReference type="InterPro" id="IPR056861">
    <property type="entry name" value="HMCN1-like_VWA"/>
</dbReference>
<dbReference type="GO" id="GO:0005737">
    <property type="term" value="C:cytoplasm"/>
    <property type="evidence" value="ECO:0007669"/>
    <property type="project" value="TreeGrafter"/>
</dbReference>
<protein>
    <submittedName>
        <fullName evidence="7">VWA domain-containing protein</fullName>
    </submittedName>
</protein>
<evidence type="ECO:0000313" key="8">
    <source>
        <dbReference type="Proteomes" id="UP000318102"/>
    </source>
</evidence>
<feature type="compositionally biased region" description="Polar residues" evidence="4">
    <location>
        <begin position="252"/>
        <end position="266"/>
    </location>
</feature>
<dbReference type="OrthoDB" id="9778320at2"/>
<evidence type="ECO:0000256" key="2">
    <source>
        <dbReference type="ARBA" id="ARBA00022525"/>
    </source>
</evidence>
<proteinExistence type="predicted"/>
<dbReference type="CDD" id="cd00198">
    <property type="entry name" value="vWFA"/>
    <property type="match status" value="1"/>
</dbReference>
<dbReference type="Proteomes" id="UP000318102">
    <property type="component" value="Unassembled WGS sequence"/>
</dbReference>
<dbReference type="InterPro" id="IPR012854">
    <property type="entry name" value="Cu_amine_oxidase-like_N"/>
</dbReference>
<comment type="caution">
    <text evidence="7">The sequence shown here is derived from an EMBL/GenBank/DDBJ whole genome shotgun (WGS) entry which is preliminary data.</text>
</comment>
<dbReference type="Gene3D" id="3.40.50.410">
    <property type="entry name" value="von Willebrand factor, type A domain"/>
    <property type="match status" value="1"/>
</dbReference>
<dbReference type="InterPro" id="IPR002035">
    <property type="entry name" value="VWF_A"/>
</dbReference>
<sequence>MKCNRVSLLFLVMVMFVGSLATWTRTTNAYSALEYRKHDNLVHILADGDGQNRVFTFKTKNKITASNANLRLFINAQEIDPTEYMVDYNNYMITLNKAPDIGAELHFTYEINPSFEWSERLSGVSHIGHALSPGDGTTRVFKLHTNYKLNSSKKVSLYINNQKVPSTEFIFNQEELTITIKEKRTAPFAGTKLYFYFPESSVIGTHYPSGGNIEKPSYGGVTEQTTSGGTGVNTPNEEGEKNPSNGGKAEHPSSSGVINQPNSNEAGVNLPSREAEVNPPSEGGTETSVPSSGSGSIGTEVGQPFLLISGKGYPGSIKINKNNTFTVNISIQAKQPTYTSYLIVKNVREEVVRRIRVEAGASSSISISKLGLPTGGYYIYLKTINQSGGFAVSSPVFIPVNTEAKQINVFIEGHLQAYKQAPVSVNGNVLVPFRSIFESLGAKVKWNSNLRMITASREGTTIVLNLGSNVAYINGTAITMSTAPKLVNGVTMVPVRFVSEALGGKVEWNVAANSVIVFQNEPSISTIVESEKSAVSEGSSSSAILGKISKHITTSTDIIFVIDVTGSMGGVIDHIKETVKNFVDSVPNGSNFAIVAYRDTNIFDPNYKELEFYSFTNNKHVLKSNLEKLEAAGGADVPESGLEAIHMAAEKLSVSKNAKRIIFVTDATVHEKNKSPEKSSHTIDQISSKLSENKIIFDAIAPNSGSAYEQIIRLVNNNKGTLYDIDEASTLMLNK</sequence>
<feature type="domain" description="VWFA" evidence="6">
    <location>
        <begin position="557"/>
        <end position="735"/>
    </location>
</feature>
<dbReference type="Gene3D" id="3.30.457.10">
    <property type="entry name" value="Copper amine oxidase-like, N-terminal domain"/>
    <property type="match status" value="1"/>
</dbReference>
<evidence type="ECO:0000256" key="4">
    <source>
        <dbReference type="SAM" id="MobiDB-lite"/>
    </source>
</evidence>
<dbReference type="InterPro" id="IPR036582">
    <property type="entry name" value="Mao_N_sf"/>
</dbReference>
<dbReference type="InterPro" id="IPR052969">
    <property type="entry name" value="Thr-specific_kinase-like"/>
</dbReference>
<dbReference type="SUPFAM" id="SSF53300">
    <property type="entry name" value="vWA-like"/>
    <property type="match status" value="1"/>
</dbReference>
<comment type="subcellular location">
    <subcellularLocation>
        <location evidence="1">Secreted</location>
    </subcellularLocation>
</comment>
<evidence type="ECO:0000313" key="7">
    <source>
        <dbReference type="EMBL" id="TVX88069.1"/>
    </source>
</evidence>
<keyword evidence="3 5" id="KW-0732">Signal</keyword>
<evidence type="ECO:0000256" key="3">
    <source>
        <dbReference type="ARBA" id="ARBA00022729"/>
    </source>
</evidence>
<dbReference type="SMART" id="SM00327">
    <property type="entry name" value="VWA"/>
    <property type="match status" value="1"/>
</dbReference>
<dbReference type="GO" id="GO:0004674">
    <property type="term" value="F:protein serine/threonine kinase activity"/>
    <property type="evidence" value="ECO:0007669"/>
    <property type="project" value="TreeGrafter"/>
</dbReference>
<dbReference type="PANTHER" id="PTHR47763:SF1">
    <property type="entry name" value="DUF659 DOMAIN-CONTAINING PROTEIN"/>
    <property type="match status" value="1"/>
</dbReference>
<gene>
    <name evidence="7" type="ORF">FPZ44_19340</name>
</gene>
<feature type="chain" id="PRO_5039456125" evidence="5">
    <location>
        <begin position="22"/>
        <end position="735"/>
    </location>
</feature>
<name>A0A559IK84_9BACL</name>
<dbReference type="InterPro" id="IPR036465">
    <property type="entry name" value="vWFA_dom_sf"/>
</dbReference>
<reference evidence="7 8" key="1">
    <citation type="submission" date="2019-07" db="EMBL/GenBank/DDBJ databases">
        <authorList>
            <person name="Kim J."/>
        </authorList>
    </citation>
    <scope>NUCLEOTIDE SEQUENCE [LARGE SCALE GENOMIC DNA]</scope>
    <source>
        <strain evidence="7 8">N4</strain>
    </source>
</reference>
<dbReference type="EMBL" id="VNJK01000003">
    <property type="protein sequence ID" value="TVX88069.1"/>
    <property type="molecule type" value="Genomic_DNA"/>
</dbReference>
<keyword evidence="8" id="KW-1185">Reference proteome</keyword>
<accession>A0A559IK84</accession>
<evidence type="ECO:0000256" key="5">
    <source>
        <dbReference type="SAM" id="SignalP"/>
    </source>
</evidence>
<dbReference type="AlphaFoldDB" id="A0A559IK84"/>
<dbReference type="Pfam" id="PF25106">
    <property type="entry name" value="VWA_4"/>
    <property type="match status" value="1"/>
</dbReference>
<evidence type="ECO:0000259" key="6">
    <source>
        <dbReference type="PROSITE" id="PS50234"/>
    </source>
</evidence>
<keyword evidence="2" id="KW-0964">Secreted</keyword>
<organism evidence="7 8">
    <name type="scientific">Paenibacillus agilis</name>
    <dbReference type="NCBI Taxonomy" id="3020863"/>
    <lineage>
        <taxon>Bacteria</taxon>
        <taxon>Bacillati</taxon>
        <taxon>Bacillota</taxon>
        <taxon>Bacilli</taxon>
        <taxon>Bacillales</taxon>
        <taxon>Paenibacillaceae</taxon>
        <taxon>Paenibacillus</taxon>
    </lineage>
</organism>